<feature type="chain" id="PRO_5045699807" evidence="1">
    <location>
        <begin position="24"/>
        <end position="442"/>
    </location>
</feature>
<dbReference type="Pfam" id="PF00675">
    <property type="entry name" value="Peptidase_M16"/>
    <property type="match status" value="1"/>
</dbReference>
<name>A0ABY2X616_9RHOB</name>
<proteinExistence type="predicted"/>
<dbReference type="InterPro" id="IPR050361">
    <property type="entry name" value="MPP/UQCRC_Complex"/>
</dbReference>
<feature type="signal peptide" evidence="1">
    <location>
        <begin position="1"/>
        <end position="23"/>
    </location>
</feature>
<evidence type="ECO:0000256" key="1">
    <source>
        <dbReference type="SAM" id="SignalP"/>
    </source>
</evidence>
<accession>A0ABY2X616</accession>
<dbReference type="SUPFAM" id="SSF63411">
    <property type="entry name" value="LuxS/MPP-like metallohydrolase"/>
    <property type="match status" value="2"/>
</dbReference>
<reference evidence="4 5" key="1">
    <citation type="submission" date="2019-05" db="EMBL/GenBank/DDBJ databases">
        <title>Marivita sp. nov. isolated from sea sediment.</title>
        <authorList>
            <person name="Kim W."/>
        </authorList>
    </citation>
    <scope>NUCLEOTIDE SEQUENCE [LARGE SCALE GENOMIC DNA]</scope>
    <source>
        <strain evidence="4 5">CAU 1492</strain>
    </source>
</reference>
<protein>
    <submittedName>
        <fullName evidence="4">Insulinase family protein</fullName>
    </submittedName>
</protein>
<evidence type="ECO:0000313" key="5">
    <source>
        <dbReference type="Proteomes" id="UP001191082"/>
    </source>
</evidence>
<dbReference type="EMBL" id="VCPC01000004">
    <property type="protein sequence ID" value="TMV10890.1"/>
    <property type="molecule type" value="Genomic_DNA"/>
</dbReference>
<dbReference type="Pfam" id="PF05193">
    <property type="entry name" value="Peptidase_M16_C"/>
    <property type="match status" value="1"/>
</dbReference>
<dbReference type="PANTHER" id="PTHR11851:SF224">
    <property type="entry name" value="PROCESSING PROTEASE"/>
    <property type="match status" value="1"/>
</dbReference>
<sequence>MTRFRTIAAACVSLVLGALPAWAEVEIQEVTSPKGLTAWLVEEHSIPFTALEIRFRGGTSLDAPGKRGATYLMTALLEEGAADLDARAFARAQESLAASFGYDASDDSVSVSARFLSENREEALALLRTTLMEPRFDQDAIDRVRAQVISGLLQSAKDPGDIAGAAFSKMAFGDHPYGTDGEGTVESVASLTRDDIIAAKEAVFARDRIYIGAVGDITPEELGKLVDDLLADLPETGAPMPPKADVTITGGETVIPFATPQSVALFGQKGIERDDPDFFAAYVVNQVLGAGGFESRLMTEVREKRGLTYGVYSYLNPKDLGAVYMGSVSSSNDRIAEAVSVIRDEWQKLAADGVTQKELDDAKTYLTGAYPLRFDGNGQIASIMVGMQMQGLPIDYIATRNDKVNAVTLAEANRVAAELLDPENLHFIVVGQPEGIMGEAAN</sequence>
<dbReference type="Proteomes" id="UP001191082">
    <property type="component" value="Unassembled WGS sequence"/>
</dbReference>
<dbReference type="InterPro" id="IPR007863">
    <property type="entry name" value="Peptidase_M16_C"/>
</dbReference>
<organism evidence="4 5">
    <name type="scientific">Arenibacterium halophilum</name>
    <dbReference type="NCBI Taxonomy" id="2583821"/>
    <lineage>
        <taxon>Bacteria</taxon>
        <taxon>Pseudomonadati</taxon>
        <taxon>Pseudomonadota</taxon>
        <taxon>Alphaproteobacteria</taxon>
        <taxon>Rhodobacterales</taxon>
        <taxon>Paracoccaceae</taxon>
        <taxon>Arenibacterium</taxon>
    </lineage>
</organism>
<dbReference type="InterPro" id="IPR011765">
    <property type="entry name" value="Pept_M16_N"/>
</dbReference>
<gene>
    <name evidence="4" type="ORF">FGK64_19245</name>
</gene>
<keyword evidence="5" id="KW-1185">Reference proteome</keyword>
<evidence type="ECO:0000259" key="3">
    <source>
        <dbReference type="Pfam" id="PF05193"/>
    </source>
</evidence>
<dbReference type="PANTHER" id="PTHR11851">
    <property type="entry name" value="METALLOPROTEASE"/>
    <property type="match status" value="1"/>
</dbReference>
<comment type="caution">
    <text evidence="4">The sequence shown here is derived from an EMBL/GenBank/DDBJ whole genome shotgun (WGS) entry which is preliminary data.</text>
</comment>
<feature type="domain" description="Peptidase M16 C-terminal" evidence="3">
    <location>
        <begin position="190"/>
        <end position="365"/>
    </location>
</feature>
<evidence type="ECO:0000313" key="4">
    <source>
        <dbReference type="EMBL" id="TMV10890.1"/>
    </source>
</evidence>
<dbReference type="Gene3D" id="3.30.830.10">
    <property type="entry name" value="Metalloenzyme, LuxS/M16 peptidase-like"/>
    <property type="match status" value="2"/>
</dbReference>
<keyword evidence="1" id="KW-0732">Signal</keyword>
<dbReference type="InterPro" id="IPR011249">
    <property type="entry name" value="Metalloenz_LuxS/M16"/>
</dbReference>
<dbReference type="RefSeq" id="WP_138865461.1">
    <property type="nucleotide sequence ID" value="NZ_VCPC01000004.1"/>
</dbReference>
<feature type="domain" description="Peptidase M16 N-terminal" evidence="2">
    <location>
        <begin position="44"/>
        <end position="163"/>
    </location>
</feature>
<evidence type="ECO:0000259" key="2">
    <source>
        <dbReference type="Pfam" id="PF00675"/>
    </source>
</evidence>